<evidence type="ECO:0000256" key="2">
    <source>
        <dbReference type="ARBA" id="ARBA00023125"/>
    </source>
</evidence>
<organism evidence="6 7">
    <name type="scientific">Sandarakinorhabdus glacialis</name>
    <dbReference type="NCBI Taxonomy" id="1614636"/>
    <lineage>
        <taxon>Bacteria</taxon>
        <taxon>Pseudomonadati</taxon>
        <taxon>Pseudomonadota</taxon>
        <taxon>Alphaproteobacteria</taxon>
        <taxon>Sphingomonadales</taxon>
        <taxon>Sphingosinicellaceae</taxon>
        <taxon>Sandarakinorhabdus</taxon>
    </lineage>
</organism>
<comment type="caution">
    <text evidence="6">The sequence shown here is derived from an EMBL/GenBank/DDBJ whole genome shotgun (WGS) entry which is preliminary data.</text>
</comment>
<dbReference type="EMBL" id="BMJM01000002">
    <property type="protein sequence ID" value="GGE03296.1"/>
    <property type="molecule type" value="Genomic_DNA"/>
</dbReference>
<dbReference type="PROSITE" id="PS50977">
    <property type="entry name" value="HTH_TETR_2"/>
    <property type="match status" value="1"/>
</dbReference>
<accession>A0A916ZLH6</accession>
<gene>
    <name evidence="6" type="ORF">GCM10011529_07200</name>
</gene>
<keyword evidence="3" id="KW-0804">Transcription</keyword>
<dbReference type="SUPFAM" id="SSF46689">
    <property type="entry name" value="Homeodomain-like"/>
    <property type="match status" value="1"/>
</dbReference>
<dbReference type="Proteomes" id="UP000635071">
    <property type="component" value="Unassembled WGS sequence"/>
</dbReference>
<dbReference type="GO" id="GO:0003677">
    <property type="term" value="F:DNA binding"/>
    <property type="evidence" value="ECO:0007669"/>
    <property type="project" value="UniProtKB-UniRule"/>
</dbReference>
<dbReference type="PANTHER" id="PTHR47506">
    <property type="entry name" value="TRANSCRIPTIONAL REGULATORY PROTEIN"/>
    <property type="match status" value="1"/>
</dbReference>
<evidence type="ECO:0000256" key="1">
    <source>
        <dbReference type="ARBA" id="ARBA00023015"/>
    </source>
</evidence>
<feature type="DNA-binding region" description="H-T-H motif" evidence="4">
    <location>
        <begin position="39"/>
        <end position="58"/>
    </location>
</feature>
<feature type="domain" description="HTH tetR-type" evidence="5">
    <location>
        <begin position="16"/>
        <end position="76"/>
    </location>
</feature>
<keyword evidence="7" id="KW-1185">Reference proteome</keyword>
<name>A0A916ZLH6_9SPHN</name>
<protein>
    <submittedName>
        <fullName evidence="6">TetR family transcriptional regulator</fullName>
    </submittedName>
</protein>
<dbReference type="Gene3D" id="1.10.357.10">
    <property type="entry name" value="Tetracycline Repressor, domain 2"/>
    <property type="match status" value="1"/>
</dbReference>
<evidence type="ECO:0000256" key="3">
    <source>
        <dbReference type="ARBA" id="ARBA00023163"/>
    </source>
</evidence>
<dbReference type="InterPro" id="IPR036271">
    <property type="entry name" value="Tet_transcr_reg_TetR-rel_C_sf"/>
</dbReference>
<reference evidence="6" key="2">
    <citation type="submission" date="2020-09" db="EMBL/GenBank/DDBJ databases">
        <authorList>
            <person name="Sun Q."/>
            <person name="Zhou Y."/>
        </authorList>
    </citation>
    <scope>NUCLEOTIDE SEQUENCE</scope>
    <source>
        <strain evidence="6">CGMCC 1.15519</strain>
    </source>
</reference>
<evidence type="ECO:0000256" key="4">
    <source>
        <dbReference type="PROSITE-ProRule" id="PRU00335"/>
    </source>
</evidence>
<evidence type="ECO:0000313" key="7">
    <source>
        <dbReference type="Proteomes" id="UP000635071"/>
    </source>
</evidence>
<dbReference type="SUPFAM" id="SSF48498">
    <property type="entry name" value="Tetracyclin repressor-like, C-terminal domain"/>
    <property type="match status" value="1"/>
</dbReference>
<keyword evidence="2 4" id="KW-0238">DNA-binding</keyword>
<dbReference type="InterPro" id="IPR001647">
    <property type="entry name" value="HTH_TetR"/>
</dbReference>
<reference evidence="6" key="1">
    <citation type="journal article" date="2014" name="Int. J. Syst. Evol. Microbiol.">
        <title>Complete genome sequence of Corynebacterium casei LMG S-19264T (=DSM 44701T), isolated from a smear-ripened cheese.</title>
        <authorList>
            <consortium name="US DOE Joint Genome Institute (JGI-PGF)"/>
            <person name="Walter F."/>
            <person name="Albersmeier A."/>
            <person name="Kalinowski J."/>
            <person name="Ruckert C."/>
        </authorList>
    </citation>
    <scope>NUCLEOTIDE SEQUENCE</scope>
    <source>
        <strain evidence="6">CGMCC 1.15519</strain>
    </source>
</reference>
<evidence type="ECO:0000259" key="5">
    <source>
        <dbReference type="PROSITE" id="PS50977"/>
    </source>
</evidence>
<evidence type="ECO:0000313" key="6">
    <source>
        <dbReference type="EMBL" id="GGE03296.1"/>
    </source>
</evidence>
<keyword evidence="1" id="KW-0805">Transcription regulation</keyword>
<sequence length="201" mass="21746">MHKAAADTDIAEGKRRSAADRLCETATNLFYQRGIRAVGVDEIVTETGVTKPTLYRSFASKDDLIVVCLQKQIADSQARWEAIAARYPDDALAELKAHFADFAEEIGAPDYRGCASTNAAVEFPDPRHPARAITDNCKAFMRQRMGDLIRRLPVKDAEGLADGLMLLLEGASSSRHTSGSQGPSSTLVQTSNMLLAAYLAG</sequence>
<dbReference type="Pfam" id="PF00440">
    <property type="entry name" value="TetR_N"/>
    <property type="match status" value="1"/>
</dbReference>
<dbReference type="AlphaFoldDB" id="A0A916ZLH6"/>
<proteinExistence type="predicted"/>
<dbReference type="PANTHER" id="PTHR47506:SF3">
    <property type="entry name" value="HTH-TYPE TRANSCRIPTIONAL REGULATOR LMRA"/>
    <property type="match status" value="1"/>
</dbReference>
<dbReference type="InterPro" id="IPR009057">
    <property type="entry name" value="Homeodomain-like_sf"/>
</dbReference>
<dbReference type="PRINTS" id="PR00455">
    <property type="entry name" value="HTHTETR"/>
</dbReference>